<dbReference type="PROSITE" id="PS51925">
    <property type="entry name" value="SWIB_MDM2"/>
    <property type="match status" value="1"/>
</dbReference>
<dbReference type="RefSeq" id="XP_014564010.1">
    <property type="nucleotide sequence ID" value="XM_014708524.1"/>
</dbReference>
<dbReference type="STRING" id="1354746.A0A0B2UKS3"/>
<dbReference type="Gene3D" id="1.10.245.10">
    <property type="entry name" value="SWIB/MDM2 domain"/>
    <property type="match status" value="1"/>
</dbReference>
<dbReference type="InterPro" id="IPR036885">
    <property type="entry name" value="SWIB_MDM2_dom_sf"/>
</dbReference>
<dbReference type="InParanoid" id="A0A0B2UKS3"/>
<accession>A0A0B2UKS3</accession>
<name>A0A0B2UKS3_9MICR</name>
<dbReference type="Proteomes" id="UP000031056">
    <property type="component" value="Unassembled WGS sequence"/>
</dbReference>
<comment type="caution">
    <text evidence="2">The sequence shown here is derived from an EMBL/GenBank/DDBJ whole genome shotgun (WGS) entry which is preliminary data.</text>
</comment>
<proteinExistence type="predicted"/>
<evidence type="ECO:0000313" key="2">
    <source>
        <dbReference type="EMBL" id="KHN69968.1"/>
    </source>
</evidence>
<dbReference type="InterPro" id="IPR003121">
    <property type="entry name" value="SWIB_MDM2_domain"/>
</dbReference>
<keyword evidence="3" id="KW-1185">Reference proteome</keyword>
<evidence type="ECO:0000259" key="1">
    <source>
        <dbReference type="PROSITE" id="PS51925"/>
    </source>
</evidence>
<dbReference type="GeneID" id="26261604"/>
<organism evidence="2 3">
    <name type="scientific">Ordospora colligata OC4</name>
    <dbReference type="NCBI Taxonomy" id="1354746"/>
    <lineage>
        <taxon>Eukaryota</taxon>
        <taxon>Fungi</taxon>
        <taxon>Fungi incertae sedis</taxon>
        <taxon>Microsporidia</taxon>
        <taxon>Ordosporidae</taxon>
        <taxon>Ordospora</taxon>
    </lineage>
</organism>
<dbReference type="EMBL" id="JOKQ01000004">
    <property type="protein sequence ID" value="KHN69968.1"/>
    <property type="molecule type" value="Genomic_DNA"/>
</dbReference>
<feature type="domain" description="DM2" evidence="1">
    <location>
        <begin position="160"/>
        <end position="236"/>
    </location>
</feature>
<dbReference type="HOGENOM" id="CLU_069185_0_0_1"/>
<dbReference type="VEuPathDB" id="MicrosporidiaDB:M896_041660"/>
<dbReference type="PANTHER" id="PTHR13844">
    <property type="entry name" value="SWI/SNF-RELATED MATRIX-ASSOCIATED ACTIN-DEPENDENT REGULATOR OF CHROMATIN SUBFAMILY D"/>
    <property type="match status" value="1"/>
</dbReference>
<dbReference type="Pfam" id="PF02201">
    <property type="entry name" value="SWIB"/>
    <property type="match status" value="1"/>
</dbReference>
<dbReference type="AlphaFoldDB" id="A0A0B2UKS3"/>
<dbReference type="CDD" id="cd10568">
    <property type="entry name" value="SWIB_like"/>
    <property type="match status" value="1"/>
</dbReference>
<protein>
    <submittedName>
        <fullName evidence="2">SWIB domain-containing protein</fullName>
    </submittedName>
</protein>
<gene>
    <name evidence="2" type="ORF">M896_041660</name>
</gene>
<evidence type="ECO:0000313" key="3">
    <source>
        <dbReference type="Proteomes" id="UP000031056"/>
    </source>
</evidence>
<dbReference type="OrthoDB" id="10263741at2759"/>
<sequence>MSDGVDEKLRRIEKEVDKMCLQRKLSIEAEYLKRIKCRKTLRCYVKVEVNNGMFIRMDSRVINDYKSGGEMKFSDVVKRFCVVLNNNIRSTSELYTEQFETDGINEDIQHDVKHDTSHVSKNMDVNDFFEWAKGKEDIEAFEVSTKKEPESIRLIFELENPRDIWRLSPKLSKLLMRYTDTKPNVITHLWRYVNKNGLMKTGSDLVKCDGSLKEILGVDEFVLTELTDMIVPHLLPLDFLTVNVPVQHGYTNIFDIPFEWDDLYQHPVLYSKRIHAVDRKIESLRQILKKCEEREKVLNEFAKDPVHFINKWLCIQMNEQCHRTLFFRNEEVQKGIFELLKRLE</sequence>
<dbReference type="SUPFAM" id="SSF47592">
    <property type="entry name" value="SWIB/MDM2 domain"/>
    <property type="match status" value="1"/>
</dbReference>
<reference evidence="2 3" key="1">
    <citation type="journal article" date="2014" name="MBio">
        <title>The Ordospora colligata genome; evolution of extreme reduction in microsporidia and host-to-parasite horizontal gene transfer.</title>
        <authorList>
            <person name="Pombert J.-F."/>
            <person name="Haag K.L."/>
            <person name="Beidas S."/>
            <person name="Ebert D."/>
            <person name="Keeling P.J."/>
        </authorList>
    </citation>
    <scope>NUCLEOTIDE SEQUENCE [LARGE SCALE GENOMIC DNA]</scope>
    <source>
        <strain evidence="2 3">OC4</strain>
    </source>
</reference>